<dbReference type="InterPro" id="IPR015943">
    <property type="entry name" value="WD40/YVTN_repeat-like_dom_sf"/>
</dbReference>
<name>A0A3P8EML2_9TREM</name>
<evidence type="ECO:0008006" key="4">
    <source>
        <dbReference type="Google" id="ProtNLM"/>
    </source>
</evidence>
<dbReference type="InterPro" id="IPR031793">
    <property type="entry name" value="KICSTOR_ITFG2"/>
</dbReference>
<dbReference type="SUPFAM" id="SSF50978">
    <property type="entry name" value="WD40 repeat-like"/>
    <property type="match status" value="1"/>
</dbReference>
<proteinExistence type="predicted"/>
<dbReference type="InterPro" id="IPR036322">
    <property type="entry name" value="WD40_repeat_dom_sf"/>
</dbReference>
<evidence type="ECO:0000256" key="1">
    <source>
        <dbReference type="SAM" id="SignalP"/>
    </source>
</evidence>
<gene>
    <name evidence="2" type="ORF">SMTD_LOCUS9079</name>
</gene>
<evidence type="ECO:0000313" key="2">
    <source>
        <dbReference type="EMBL" id="VDP48038.1"/>
    </source>
</evidence>
<dbReference type="PANTHER" id="PTHR16317">
    <property type="entry name" value="INTEGRIN ALPHA REPEAT DOMAIN-CONTAINING"/>
    <property type="match status" value="1"/>
</dbReference>
<organism evidence="2 3">
    <name type="scientific">Schistosoma mattheei</name>
    <dbReference type="NCBI Taxonomy" id="31246"/>
    <lineage>
        <taxon>Eukaryota</taxon>
        <taxon>Metazoa</taxon>
        <taxon>Spiralia</taxon>
        <taxon>Lophotrochozoa</taxon>
        <taxon>Platyhelminthes</taxon>
        <taxon>Trematoda</taxon>
        <taxon>Digenea</taxon>
        <taxon>Strigeidida</taxon>
        <taxon>Schistosomatoidea</taxon>
        <taxon>Schistosomatidae</taxon>
        <taxon>Schistosoma</taxon>
    </lineage>
</organism>
<reference evidence="2 3" key="1">
    <citation type="submission" date="2018-11" db="EMBL/GenBank/DDBJ databases">
        <authorList>
            <consortium name="Pathogen Informatics"/>
        </authorList>
    </citation>
    <scope>NUCLEOTIDE SEQUENCE [LARGE SCALE GENOMIC DNA]</scope>
    <source>
        <strain>Denwood</strain>
        <strain evidence="3">Zambia</strain>
    </source>
</reference>
<dbReference type="GO" id="GO:0032006">
    <property type="term" value="P:regulation of TOR signaling"/>
    <property type="evidence" value="ECO:0007669"/>
    <property type="project" value="TreeGrafter"/>
</dbReference>
<dbReference type="Pfam" id="PF15907">
    <property type="entry name" value="Itfg2"/>
    <property type="match status" value="1"/>
</dbReference>
<dbReference type="AlphaFoldDB" id="A0A3P8EML2"/>
<dbReference type="PANTHER" id="PTHR16317:SF1">
    <property type="entry name" value="KICSTOR COMPLEX PROTEIN ITFG2"/>
    <property type="match status" value="1"/>
</dbReference>
<accession>A0A3P8EML2</accession>
<feature type="chain" id="PRO_5018166422" description="WD_REPEATS_REGION domain-containing protein" evidence="1">
    <location>
        <begin position="16"/>
        <end position="197"/>
    </location>
</feature>
<dbReference type="Proteomes" id="UP000269396">
    <property type="component" value="Unassembled WGS sequence"/>
</dbReference>
<keyword evidence="3" id="KW-1185">Reference proteome</keyword>
<protein>
    <recommendedName>
        <fullName evidence="4">WD_REPEATS_REGION domain-containing protein</fullName>
    </recommendedName>
</protein>
<dbReference type="Gene3D" id="2.130.10.10">
    <property type="entry name" value="YVTN repeat-like/Quinoprotein amine dehydrogenase"/>
    <property type="match status" value="1"/>
</dbReference>
<evidence type="ECO:0000313" key="3">
    <source>
        <dbReference type="Proteomes" id="UP000269396"/>
    </source>
</evidence>
<keyword evidence="1" id="KW-0732">Signal</keyword>
<sequence>MFLFLILGEIAVAHSDRVVRLYSWCSFKPTDDKSKTSNKVSNLGEFILLIKWELAGQVNRIDTCLTQEYGLIKDDGDQLVVCSWDGTTYIFDINNNSLCFPLGRSCQAFTAGLYAIEPGRNSPVLIYSTFDRNTLIYYNLCLNNVAAQSLHSTILNDHILVKKFQSKNVDPYDPAQLYKALHYILYDLPKQETHPLQ</sequence>
<feature type="signal peptide" evidence="1">
    <location>
        <begin position="1"/>
        <end position="15"/>
    </location>
</feature>
<dbReference type="EMBL" id="UZAL01029412">
    <property type="protein sequence ID" value="VDP48038.1"/>
    <property type="molecule type" value="Genomic_DNA"/>
</dbReference>